<protein>
    <submittedName>
        <fullName evidence="2">Uncharacterized protein</fullName>
    </submittedName>
</protein>
<accession>A0A423WGP6</accession>
<feature type="compositionally biased region" description="Low complexity" evidence="1">
    <location>
        <begin position="123"/>
        <end position="135"/>
    </location>
</feature>
<feature type="compositionally biased region" description="Gly residues" evidence="1">
    <location>
        <begin position="231"/>
        <end position="246"/>
    </location>
</feature>
<dbReference type="EMBL" id="LKEA01000017">
    <property type="protein sequence ID" value="ROW02535.1"/>
    <property type="molecule type" value="Genomic_DNA"/>
</dbReference>
<dbReference type="Proteomes" id="UP000283895">
    <property type="component" value="Unassembled WGS sequence"/>
</dbReference>
<feature type="region of interest" description="Disordered" evidence="1">
    <location>
        <begin position="212"/>
        <end position="327"/>
    </location>
</feature>
<reference evidence="2 3" key="1">
    <citation type="submission" date="2015-09" db="EMBL/GenBank/DDBJ databases">
        <title>Host preference determinants of Valsa canker pathogens revealed by comparative genomics.</title>
        <authorList>
            <person name="Yin Z."/>
            <person name="Huang L."/>
        </authorList>
    </citation>
    <scope>NUCLEOTIDE SEQUENCE [LARGE SCALE GENOMIC DNA]</scope>
    <source>
        <strain evidence="2 3">03-1</strain>
    </source>
</reference>
<sequence>MATRSFKGVFNSILLQNNTISSLRGFTQRRPFIVTIANHKNASRLVSVQTRNLHEDLYAPVASSKTPAPSSFRNHQWEGVRLIHNHPCSRSCGRGRGENKTDKPTITTTTTTTTTPNPQGAVTPTPTAPDTNADTDASKASKPTPDDKTCTCPACRWFPFHCHGAVVPKLLSDKVRDKLLQLADDLVRYTPVSEGPSTPPFDLVLRQRLEGHRRYSEQPPPSSSPGKDQGEGSGPAEGEQGRQGSGGEDKGEDKVEDEGQDEMGRSGYDTTNMGAGNKARPAAKGVEKKQKQEVKKKGDDIPNDDDNNQNGKTNGPAPLEKKERTIDDVRFLPGSGWTFWL</sequence>
<dbReference type="OrthoDB" id="10536177at2759"/>
<feature type="region of interest" description="Disordered" evidence="1">
    <location>
        <begin position="88"/>
        <end position="146"/>
    </location>
</feature>
<feature type="compositionally biased region" description="Basic and acidic residues" evidence="1">
    <location>
        <begin position="285"/>
        <end position="300"/>
    </location>
</feature>
<feature type="compositionally biased region" description="Low complexity" evidence="1">
    <location>
        <begin position="105"/>
        <end position="115"/>
    </location>
</feature>
<evidence type="ECO:0000313" key="2">
    <source>
        <dbReference type="EMBL" id="ROW02535.1"/>
    </source>
</evidence>
<gene>
    <name evidence="2" type="ORF">VMCG_06131</name>
</gene>
<organism evidence="2 3">
    <name type="scientific">Cytospora schulzeri</name>
    <dbReference type="NCBI Taxonomy" id="448051"/>
    <lineage>
        <taxon>Eukaryota</taxon>
        <taxon>Fungi</taxon>
        <taxon>Dikarya</taxon>
        <taxon>Ascomycota</taxon>
        <taxon>Pezizomycotina</taxon>
        <taxon>Sordariomycetes</taxon>
        <taxon>Sordariomycetidae</taxon>
        <taxon>Diaporthales</taxon>
        <taxon>Cytosporaceae</taxon>
        <taxon>Cytospora</taxon>
    </lineage>
</organism>
<dbReference type="AlphaFoldDB" id="A0A423WGP6"/>
<comment type="caution">
    <text evidence="2">The sequence shown here is derived from an EMBL/GenBank/DDBJ whole genome shotgun (WGS) entry which is preliminary data.</text>
</comment>
<evidence type="ECO:0000256" key="1">
    <source>
        <dbReference type="SAM" id="MobiDB-lite"/>
    </source>
</evidence>
<proteinExistence type="predicted"/>
<feature type="compositionally biased region" description="Basic and acidic residues" evidence="1">
    <location>
        <begin position="136"/>
        <end position="146"/>
    </location>
</feature>
<evidence type="ECO:0000313" key="3">
    <source>
        <dbReference type="Proteomes" id="UP000283895"/>
    </source>
</evidence>
<keyword evidence="3" id="KW-1185">Reference proteome</keyword>
<name>A0A423WGP6_9PEZI</name>